<dbReference type="PANTHER" id="PTHR12475:SF4">
    <property type="entry name" value="PROTEIN THEM6"/>
    <property type="match status" value="1"/>
</dbReference>
<feature type="compositionally biased region" description="Low complexity" evidence="2">
    <location>
        <begin position="248"/>
        <end position="266"/>
    </location>
</feature>
<dbReference type="Pfam" id="PF13279">
    <property type="entry name" value="4HBT_2"/>
    <property type="match status" value="1"/>
</dbReference>
<dbReference type="CDD" id="cd00586">
    <property type="entry name" value="4HBT"/>
    <property type="match status" value="1"/>
</dbReference>
<dbReference type="SUPFAM" id="SSF54637">
    <property type="entry name" value="Thioesterase/thiol ester dehydrase-isomerase"/>
    <property type="match status" value="1"/>
</dbReference>
<feature type="signal peptide" evidence="3">
    <location>
        <begin position="1"/>
        <end position="25"/>
    </location>
</feature>
<dbReference type="Proteomes" id="UP001498398">
    <property type="component" value="Unassembled WGS sequence"/>
</dbReference>
<reference evidence="5 6" key="1">
    <citation type="submission" date="2024-01" db="EMBL/GenBank/DDBJ databases">
        <title>A draft genome for the cacao thread blight pathogen Marasmiellus scandens.</title>
        <authorList>
            <person name="Baruah I.K."/>
            <person name="Leung J."/>
            <person name="Bukari Y."/>
            <person name="Amoako-Attah I."/>
            <person name="Meinhardt L.W."/>
            <person name="Bailey B.A."/>
            <person name="Cohen S.P."/>
        </authorList>
    </citation>
    <scope>NUCLEOTIDE SEQUENCE [LARGE SCALE GENOMIC DNA]</scope>
    <source>
        <strain evidence="5 6">GH-19</strain>
    </source>
</reference>
<evidence type="ECO:0000313" key="5">
    <source>
        <dbReference type="EMBL" id="KAK7458805.1"/>
    </source>
</evidence>
<feature type="compositionally biased region" description="Polar residues" evidence="2">
    <location>
        <begin position="272"/>
        <end position="288"/>
    </location>
</feature>
<evidence type="ECO:0000256" key="2">
    <source>
        <dbReference type="SAM" id="MobiDB-lite"/>
    </source>
</evidence>
<keyword evidence="3" id="KW-0732">Signal</keyword>
<dbReference type="InterPro" id="IPR051490">
    <property type="entry name" value="THEM6_lcsJ_thioesterase"/>
</dbReference>
<name>A0ABR1JIN6_9AGAR</name>
<dbReference type="Gene3D" id="3.10.129.10">
    <property type="entry name" value="Hotdog Thioesterase"/>
    <property type="match status" value="1"/>
</dbReference>
<dbReference type="PANTHER" id="PTHR12475">
    <property type="match status" value="1"/>
</dbReference>
<comment type="caution">
    <text evidence="5">The sequence shown here is derived from an EMBL/GenBank/DDBJ whole genome shotgun (WGS) entry which is preliminary data.</text>
</comment>
<gene>
    <name evidence="5" type="ORF">VKT23_009812</name>
    <name evidence="4" type="ORF">VKT23_019014</name>
</gene>
<evidence type="ECO:0000256" key="1">
    <source>
        <dbReference type="ARBA" id="ARBA00038476"/>
    </source>
</evidence>
<accession>A0ABR1JIN6</accession>
<dbReference type="EMBL" id="JBANRG010000091">
    <property type="protein sequence ID" value="KAK7436758.1"/>
    <property type="molecule type" value="Genomic_DNA"/>
</dbReference>
<feature type="region of interest" description="Disordered" evidence="2">
    <location>
        <begin position="224"/>
        <end position="292"/>
    </location>
</feature>
<dbReference type="InterPro" id="IPR029069">
    <property type="entry name" value="HotDog_dom_sf"/>
</dbReference>
<feature type="chain" id="PRO_5045031500" evidence="3">
    <location>
        <begin position="26"/>
        <end position="543"/>
    </location>
</feature>
<sequence length="543" mass="59329">MASPGQLARASQLPLVTALLQLVLSLPSSTVSERAIRMLEIVKNALLGRHLGWNSVGRVFLWALLVANARALPFVWHVRVFRPLIYVRFEQLFIMAKCMFSSKKTKQRVMEEWIESISPVGRSPLGQYVVYQSIASFDECDYNLHLSNSSYAKALDGARFKLARELFTQFLRVGGHMPLAATHFHFIKEIPVMSRYEVRVSLGSWDEKWAYILCRFLTKKKPGQEKSSKTARKSPEASTTPSMFNHAPISDSGTPSLSSSTTPNPTIVVDTSPEQTVRTLASKLASQQTDDEEEGYTLHTVTVSLMCFKIGRITVPPTLVMAASGLCAPPPSPPLSASPESVDSLPNPFSPPTTVPPNLSLSTHDKSTNPVVTLSAPSPLSPSEPPKGTTTEVAVPSPTSPNYTPVSPASKWRFQGGGGGGAAVTNGDAIQKQTPVIETYSHTNPPPHWKWVLKTISAPHGGSVKSMSRLMKGVWKNIPSGPVGVGVGRPGGEVEVGEHVWYGEYQGGRWWERALEGLEEERKERLVILEGLKIAMSGVRDMK</sequence>
<feature type="region of interest" description="Disordered" evidence="2">
    <location>
        <begin position="331"/>
        <end position="406"/>
    </location>
</feature>
<evidence type="ECO:0000313" key="6">
    <source>
        <dbReference type="Proteomes" id="UP001498398"/>
    </source>
</evidence>
<keyword evidence="6" id="KW-1185">Reference proteome</keyword>
<evidence type="ECO:0000313" key="4">
    <source>
        <dbReference type="EMBL" id="KAK7436758.1"/>
    </source>
</evidence>
<comment type="similarity">
    <text evidence="1">Belongs to the lcsJ thioesterase family.</text>
</comment>
<dbReference type="EMBL" id="JBANRG010000017">
    <property type="protein sequence ID" value="KAK7458805.1"/>
    <property type="molecule type" value="Genomic_DNA"/>
</dbReference>
<organism evidence="5 6">
    <name type="scientific">Marasmiellus scandens</name>
    <dbReference type="NCBI Taxonomy" id="2682957"/>
    <lineage>
        <taxon>Eukaryota</taxon>
        <taxon>Fungi</taxon>
        <taxon>Dikarya</taxon>
        <taxon>Basidiomycota</taxon>
        <taxon>Agaricomycotina</taxon>
        <taxon>Agaricomycetes</taxon>
        <taxon>Agaricomycetidae</taxon>
        <taxon>Agaricales</taxon>
        <taxon>Marasmiineae</taxon>
        <taxon>Omphalotaceae</taxon>
        <taxon>Marasmiellus</taxon>
    </lineage>
</organism>
<proteinExistence type="inferred from homology"/>
<evidence type="ECO:0000256" key="3">
    <source>
        <dbReference type="SAM" id="SignalP"/>
    </source>
</evidence>
<protein>
    <submittedName>
        <fullName evidence="5">Uncharacterized protein</fullName>
    </submittedName>
</protein>